<feature type="domain" description="V-ATPase proteolipid subunit C-like" evidence="15">
    <location>
        <begin position="10"/>
        <end position="72"/>
    </location>
</feature>
<dbReference type="NCBIfam" id="NF005363">
    <property type="entry name" value="PRK06876.1"/>
    <property type="match status" value="1"/>
</dbReference>
<evidence type="ECO:0000256" key="14">
    <source>
        <dbReference type="HAMAP-Rule" id="MF_01396"/>
    </source>
</evidence>
<evidence type="ECO:0000256" key="9">
    <source>
        <dbReference type="ARBA" id="ARBA00023065"/>
    </source>
</evidence>
<evidence type="ECO:0000256" key="3">
    <source>
        <dbReference type="ARBA" id="ARBA00022448"/>
    </source>
</evidence>
<dbReference type="AlphaFoldDB" id="A0A1H9J9K1"/>
<dbReference type="GO" id="GO:0045259">
    <property type="term" value="C:proton-transporting ATP synthase complex"/>
    <property type="evidence" value="ECO:0007669"/>
    <property type="project" value="UniProtKB-KW"/>
</dbReference>
<feature type="site" description="Reversibly protonated during proton transport" evidence="14">
    <location>
        <position position="60"/>
    </location>
</feature>
<evidence type="ECO:0000256" key="10">
    <source>
        <dbReference type="ARBA" id="ARBA00023121"/>
    </source>
</evidence>
<evidence type="ECO:0000256" key="13">
    <source>
        <dbReference type="ARBA" id="ARBA00025198"/>
    </source>
</evidence>
<dbReference type="InterPro" id="IPR035921">
    <property type="entry name" value="F/V-ATP_Csub_sf"/>
</dbReference>
<reference evidence="17" key="1">
    <citation type="submission" date="2016-10" db="EMBL/GenBank/DDBJ databases">
        <authorList>
            <person name="Varghese N."/>
            <person name="Submissions S."/>
        </authorList>
    </citation>
    <scope>NUCLEOTIDE SEQUENCE [LARGE SCALE GENOMIC DNA]</scope>
    <source>
        <strain evidence="17">DSM 25927</strain>
    </source>
</reference>
<dbReference type="STRING" id="489703.SAMN04488038_11170"/>
<keyword evidence="9 14" id="KW-0406">Ion transport</keyword>
<evidence type="ECO:0000256" key="4">
    <source>
        <dbReference type="ARBA" id="ARBA00022475"/>
    </source>
</evidence>
<proteinExistence type="inferred from homology"/>
<evidence type="ECO:0000256" key="8">
    <source>
        <dbReference type="ARBA" id="ARBA00022989"/>
    </source>
</evidence>
<dbReference type="InterPro" id="IPR020537">
    <property type="entry name" value="ATP_synth_F0_csu_DDCD_BS"/>
</dbReference>
<feature type="transmembrane region" description="Helical" evidence="14">
    <location>
        <begin position="6"/>
        <end position="31"/>
    </location>
</feature>
<keyword evidence="17" id="KW-1185">Reference proteome</keyword>
<dbReference type="GO" id="GO:0005886">
    <property type="term" value="C:plasma membrane"/>
    <property type="evidence" value="ECO:0007669"/>
    <property type="project" value="UniProtKB-SubCell"/>
</dbReference>
<dbReference type="PRINTS" id="PR00124">
    <property type="entry name" value="ATPASEC"/>
</dbReference>
<evidence type="ECO:0000256" key="11">
    <source>
        <dbReference type="ARBA" id="ARBA00023136"/>
    </source>
</evidence>
<dbReference type="GO" id="GO:0008289">
    <property type="term" value="F:lipid binding"/>
    <property type="evidence" value="ECO:0007669"/>
    <property type="project" value="UniProtKB-KW"/>
</dbReference>
<evidence type="ECO:0000256" key="1">
    <source>
        <dbReference type="ARBA" id="ARBA00004651"/>
    </source>
</evidence>
<evidence type="ECO:0000256" key="5">
    <source>
        <dbReference type="ARBA" id="ARBA00022547"/>
    </source>
</evidence>
<comment type="similarity">
    <text evidence="2 14">Belongs to the ATPase C chain family.</text>
</comment>
<accession>A0A1H9J9K1</accession>
<evidence type="ECO:0000313" key="16">
    <source>
        <dbReference type="EMBL" id="SEQ83482.1"/>
    </source>
</evidence>
<keyword evidence="3 14" id="KW-0813">Transport</keyword>
<keyword evidence="6 14" id="KW-0812">Transmembrane</keyword>
<dbReference type="NCBIfam" id="TIGR01260">
    <property type="entry name" value="ATP_synt_c"/>
    <property type="match status" value="1"/>
</dbReference>
<evidence type="ECO:0000259" key="15">
    <source>
        <dbReference type="Pfam" id="PF00137"/>
    </source>
</evidence>
<dbReference type="InterPro" id="IPR002379">
    <property type="entry name" value="ATPase_proteolipid_c-like_dom"/>
</dbReference>
<dbReference type="EMBL" id="FOFS01000011">
    <property type="protein sequence ID" value="SEQ83482.1"/>
    <property type="molecule type" value="Genomic_DNA"/>
</dbReference>
<dbReference type="Gene3D" id="1.20.20.10">
    <property type="entry name" value="F1F0 ATP synthase subunit C"/>
    <property type="match status" value="1"/>
</dbReference>
<dbReference type="PROSITE" id="PS00605">
    <property type="entry name" value="ATPASE_C"/>
    <property type="match status" value="1"/>
</dbReference>
<dbReference type="GO" id="GO:0046933">
    <property type="term" value="F:proton-transporting ATP synthase activity, rotational mechanism"/>
    <property type="evidence" value="ECO:0007669"/>
    <property type="project" value="UniProtKB-UniRule"/>
</dbReference>
<dbReference type="Pfam" id="PF00137">
    <property type="entry name" value="ATP-synt_C"/>
    <property type="match status" value="1"/>
</dbReference>
<dbReference type="FunFam" id="1.20.20.10:FF:000002">
    <property type="entry name" value="ATP synthase subunit c"/>
    <property type="match status" value="1"/>
</dbReference>
<protein>
    <recommendedName>
        <fullName evidence="14">ATP synthase subunit c</fullName>
    </recommendedName>
    <alternativeName>
        <fullName evidence="14">ATP synthase F(0) sector subunit c</fullName>
    </alternativeName>
    <alternativeName>
        <fullName evidence="14">F-type ATPase subunit c</fullName>
        <shortName evidence="14">F-ATPase subunit c</shortName>
    </alternativeName>
    <alternativeName>
        <fullName evidence="14">Lipid-binding protein</fullName>
    </alternativeName>
</protein>
<comment type="function">
    <text evidence="13 14">F(1)F(0) ATP synthase produces ATP from ADP in the presence of a proton or sodium gradient. F-type ATPases consist of two structural domains, F(1) containing the extramembraneous catalytic core and F(0) containing the membrane proton channel, linked together by a central stalk and a peripheral stalk. During catalysis, ATP synthesis in the catalytic domain of F(1) is coupled via a rotary mechanism of the central stalk subunits to proton translocation.</text>
</comment>
<keyword evidence="10 14" id="KW-0446">Lipid-binding</keyword>
<dbReference type="RefSeq" id="WP_093287517.1">
    <property type="nucleotide sequence ID" value="NZ_FOFS01000011.1"/>
</dbReference>
<evidence type="ECO:0000313" key="17">
    <source>
        <dbReference type="Proteomes" id="UP000199233"/>
    </source>
</evidence>
<keyword evidence="5 14" id="KW-0138">CF(0)</keyword>
<dbReference type="GO" id="GO:0033177">
    <property type="term" value="C:proton-transporting two-sector ATPase complex, proton-transporting domain"/>
    <property type="evidence" value="ECO:0007669"/>
    <property type="project" value="InterPro"/>
</dbReference>
<dbReference type="InterPro" id="IPR005953">
    <property type="entry name" value="ATP_synth_csu_bac/chlpt"/>
</dbReference>
<keyword evidence="11 14" id="KW-0472">Membrane</keyword>
<name>A0A1H9J9K1_9GAMM</name>
<dbReference type="InterPro" id="IPR038662">
    <property type="entry name" value="ATP_synth_F0_csu_sf"/>
</dbReference>
<dbReference type="HAMAP" id="MF_01396">
    <property type="entry name" value="ATP_synth_c_bact"/>
    <property type="match status" value="1"/>
</dbReference>
<keyword evidence="7 14" id="KW-0375">Hydrogen ion transport</keyword>
<keyword evidence="8 14" id="KW-1133">Transmembrane helix</keyword>
<dbReference type="Proteomes" id="UP000199233">
    <property type="component" value="Unassembled WGS sequence"/>
</dbReference>
<evidence type="ECO:0000256" key="2">
    <source>
        <dbReference type="ARBA" id="ARBA00006704"/>
    </source>
</evidence>
<dbReference type="SUPFAM" id="SSF81333">
    <property type="entry name" value="F1F0 ATP synthase subunit C"/>
    <property type="match status" value="1"/>
</dbReference>
<organism evidence="16 17">
    <name type="scientific">Solimonas aquatica</name>
    <dbReference type="NCBI Taxonomy" id="489703"/>
    <lineage>
        <taxon>Bacteria</taxon>
        <taxon>Pseudomonadati</taxon>
        <taxon>Pseudomonadota</taxon>
        <taxon>Gammaproteobacteria</taxon>
        <taxon>Nevskiales</taxon>
        <taxon>Nevskiaceae</taxon>
        <taxon>Solimonas</taxon>
    </lineage>
</organism>
<evidence type="ECO:0000256" key="6">
    <source>
        <dbReference type="ARBA" id="ARBA00022692"/>
    </source>
</evidence>
<keyword evidence="12 14" id="KW-0066">ATP synthesis</keyword>
<comment type="subcellular location">
    <subcellularLocation>
        <location evidence="1 14">Cell membrane</location>
        <topology evidence="1 14">Multi-pass membrane protein</topology>
    </subcellularLocation>
</comment>
<evidence type="ECO:0000256" key="12">
    <source>
        <dbReference type="ARBA" id="ARBA00023310"/>
    </source>
</evidence>
<keyword evidence="4 14" id="KW-1003">Cell membrane</keyword>
<comment type="function">
    <text evidence="14">Key component of the F(0) channel; it plays a direct role in translocation across the membrane. A homomeric c-ring of between 10-14 subunits forms the central stalk rotor element with the F(1) delta and epsilon subunits.</text>
</comment>
<dbReference type="InterPro" id="IPR000454">
    <property type="entry name" value="ATP_synth_F0_csu"/>
</dbReference>
<evidence type="ECO:0000256" key="7">
    <source>
        <dbReference type="ARBA" id="ARBA00022781"/>
    </source>
</evidence>
<dbReference type="OrthoDB" id="9811659at2"/>
<feature type="transmembrane region" description="Helical" evidence="14">
    <location>
        <begin position="52"/>
        <end position="76"/>
    </location>
</feature>
<gene>
    <name evidence="14" type="primary">atpE</name>
    <name evidence="16" type="ORF">SAMN04488038_11170</name>
</gene>
<dbReference type="CDD" id="cd18185">
    <property type="entry name" value="ATP-synt_Fo_c_ATPE"/>
    <property type="match status" value="1"/>
</dbReference>
<sequence length="84" mass="8555">MQEILSHTALAVGLILGLGGAGTAIGFGLLGGKLIEGTARQPELGGMLLGRMFLVAGLLDAVTFVGIGIGMFFVFANPFLGQLH</sequence>